<comment type="caution">
    <text evidence="2">The sequence shown here is derived from an EMBL/GenBank/DDBJ whole genome shotgun (WGS) entry which is preliminary data.</text>
</comment>
<organism evidence="2 3">
    <name type="scientific">Mycetocola tolaasinivorans</name>
    <dbReference type="NCBI Taxonomy" id="76635"/>
    <lineage>
        <taxon>Bacteria</taxon>
        <taxon>Bacillati</taxon>
        <taxon>Actinomycetota</taxon>
        <taxon>Actinomycetes</taxon>
        <taxon>Micrococcales</taxon>
        <taxon>Microbacteriaceae</taxon>
        <taxon>Mycetocola</taxon>
    </lineage>
</organism>
<feature type="transmembrane region" description="Helical" evidence="1">
    <location>
        <begin position="121"/>
        <end position="139"/>
    </location>
</feature>
<feature type="transmembrane region" description="Helical" evidence="1">
    <location>
        <begin position="95"/>
        <end position="115"/>
    </location>
</feature>
<feature type="transmembrane region" description="Helical" evidence="1">
    <location>
        <begin position="33"/>
        <end position="50"/>
    </location>
</feature>
<dbReference type="OrthoDB" id="4773689at2"/>
<keyword evidence="3" id="KW-1185">Reference proteome</keyword>
<feature type="transmembrane region" description="Helical" evidence="1">
    <location>
        <begin position="56"/>
        <end position="75"/>
    </location>
</feature>
<name>A0A3L7AAX0_9MICO</name>
<dbReference type="RefSeq" id="WP_121647510.1">
    <property type="nucleotide sequence ID" value="NZ_RCUX01000002.1"/>
</dbReference>
<evidence type="ECO:0000313" key="3">
    <source>
        <dbReference type="Proteomes" id="UP000272503"/>
    </source>
</evidence>
<reference evidence="2 3" key="1">
    <citation type="submission" date="2018-10" db="EMBL/GenBank/DDBJ databases">
        <authorList>
            <person name="Li J."/>
        </authorList>
    </citation>
    <scope>NUCLEOTIDE SEQUENCE [LARGE SCALE GENOMIC DNA]</scope>
    <source>
        <strain evidence="2 3">IF 016277</strain>
    </source>
</reference>
<dbReference type="EMBL" id="RCUX01000002">
    <property type="protein sequence ID" value="RLP77529.1"/>
    <property type="molecule type" value="Genomic_DNA"/>
</dbReference>
<protein>
    <recommendedName>
        <fullName evidence="4">DUF1453 family protein</fullName>
    </recommendedName>
</protein>
<evidence type="ECO:0008006" key="4">
    <source>
        <dbReference type="Google" id="ProtNLM"/>
    </source>
</evidence>
<keyword evidence="1" id="KW-1133">Transmembrane helix</keyword>
<dbReference type="Proteomes" id="UP000272503">
    <property type="component" value="Unassembled WGS sequence"/>
</dbReference>
<keyword evidence="1" id="KW-0472">Membrane</keyword>
<proteinExistence type="predicted"/>
<evidence type="ECO:0000313" key="2">
    <source>
        <dbReference type="EMBL" id="RLP77529.1"/>
    </source>
</evidence>
<accession>A0A3L7AAX0</accession>
<keyword evidence="1" id="KW-0812">Transmembrane</keyword>
<sequence>MEIVINVVISVVILAWLLTNQLRVKPLTTSHKLWIILAAVGVARAYGFLADHPLTVSDVILTLVSIAIGAGIALIRAHTVRLWSDNGTAMRQGSWITGVLWIVGIAQHLLVDLFVAEGLGVATLTFYLALMLAVQRFAINARAVKMGLIKPGEVITSRSTRPARAR</sequence>
<evidence type="ECO:0000256" key="1">
    <source>
        <dbReference type="SAM" id="Phobius"/>
    </source>
</evidence>
<dbReference type="AlphaFoldDB" id="A0A3L7AAX0"/>
<feature type="transmembrane region" description="Helical" evidence="1">
    <location>
        <begin position="6"/>
        <end position="24"/>
    </location>
</feature>
<gene>
    <name evidence="2" type="ORF">D9V32_03540</name>
</gene>